<name>A0A8S1XML0_PAROT</name>
<dbReference type="EMBL" id="CAJJDP010000126">
    <property type="protein sequence ID" value="CAD8202279.1"/>
    <property type="molecule type" value="Genomic_DNA"/>
</dbReference>
<evidence type="ECO:0000313" key="2">
    <source>
        <dbReference type="Proteomes" id="UP000683925"/>
    </source>
</evidence>
<proteinExistence type="predicted"/>
<protein>
    <submittedName>
        <fullName evidence="1">Uncharacterized protein</fullName>
    </submittedName>
</protein>
<reference evidence="1" key="1">
    <citation type="submission" date="2021-01" db="EMBL/GenBank/DDBJ databases">
        <authorList>
            <consortium name="Genoscope - CEA"/>
            <person name="William W."/>
        </authorList>
    </citation>
    <scope>NUCLEOTIDE SEQUENCE</scope>
</reference>
<comment type="caution">
    <text evidence="1">The sequence shown here is derived from an EMBL/GenBank/DDBJ whole genome shotgun (WGS) entry which is preliminary data.</text>
</comment>
<keyword evidence="2" id="KW-1185">Reference proteome</keyword>
<accession>A0A8S1XML0</accession>
<dbReference type="Proteomes" id="UP000683925">
    <property type="component" value="Unassembled WGS sequence"/>
</dbReference>
<organism evidence="1 2">
    <name type="scientific">Paramecium octaurelia</name>
    <dbReference type="NCBI Taxonomy" id="43137"/>
    <lineage>
        <taxon>Eukaryota</taxon>
        <taxon>Sar</taxon>
        <taxon>Alveolata</taxon>
        <taxon>Ciliophora</taxon>
        <taxon>Intramacronucleata</taxon>
        <taxon>Oligohymenophorea</taxon>
        <taxon>Peniculida</taxon>
        <taxon>Parameciidae</taxon>
        <taxon>Paramecium</taxon>
    </lineage>
</organism>
<sequence length="264" mass="30628">MSVSSLKKCLYQKYLNQSNGQAGNDQFIVPDNYYLLILSNNNSNKSDGIQLLKSLLLQTCLLKNLDLKLLLYLITESEFIAHNKLQISILQESIIIYFGRYLDNEFKEMTDNTLMGLNAICFCLLSLHNLCSLEKSAKSFSFQVMLISASIKFNQLRLNVNYANCILALQNIFAWQKVKNHIYKLQDCLRQCGNFVSKDYPNVDLSMLLCFQFSWEKQSQFRTFCYQCSAKPAPYSTIQFLIQCVPTEFEDPGYKDLARKYLFR</sequence>
<gene>
    <name evidence="1" type="ORF">POCTA_138.1.T1260173</name>
</gene>
<dbReference type="AlphaFoldDB" id="A0A8S1XML0"/>
<evidence type="ECO:0000313" key="1">
    <source>
        <dbReference type="EMBL" id="CAD8202279.1"/>
    </source>
</evidence>